<keyword evidence="2" id="KW-1185">Reference proteome</keyword>
<comment type="caution">
    <text evidence="1">The sequence shown here is derived from an EMBL/GenBank/DDBJ whole genome shotgun (WGS) entry which is preliminary data.</text>
</comment>
<reference evidence="1 2" key="1">
    <citation type="submission" date="2018-11" db="EMBL/GenBank/DDBJ databases">
        <title>Paraburkholderia sp. DHOA04, isolated from soil.</title>
        <authorList>
            <person name="Gao Z.-H."/>
            <person name="Qiu L.-H."/>
            <person name="Fu J.-C."/>
        </authorList>
    </citation>
    <scope>NUCLEOTIDE SEQUENCE [LARGE SCALE GENOMIC DNA]</scope>
    <source>
        <strain evidence="1 2">DHOA04</strain>
    </source>
</reference>
<sequence>MSGPFVVFARPAFAHRLSTALTLVRSVGWACPLGVGLTLSGCYFYPAGFSAPPYSDSMPVAAGTMHTAPSAVPDAQYPGPLYSSPPVAIAVPAYPVWSAWPAYYPWPAWGWGWGWGGGWGWGWGAPAFSFGFSYRSGGGHWHH</sequence>
<accession>A0A3N6N079</accession>
<dbReference type="RefSeq" id="WP_124150233.1">
    <property type="nucleotide sequence ID" value="NZ_RQIS01000004.1"/>
</dbReference>
<protein>
    <submittedName>
        <fullName evidence="1">Uncharacterized protein</fullName>
    </submittedName>
</protein>
<name>A0A3N6N079_9BURK</name>
<dbReference type="AlphaFoldDB" id="A0A3N6N079"/>
<evidence type="ECO:0000313" key="1">
    <source>
        <dbReference type="EMBL" id="RQH07755.1"/>
    </source>
</evidence>
<gene>
    <name evidence="1" type="ORF">D1Y85_06465</name>
</gene>
<organism evidence="1 2">
    <name type="scientific">Paraburkholderia dinghuensis</name>
    <dbReference type="NCBI Taxonomy" id="2305225"/>
    <lineage>
        <taxon>Bacteria</taxon>
        <taxon>Pseudomonadati</taxon>
        <taxon>Pseudomonadota</taxon>
        <taxon>Betaproteobacteria</taxon>
        <taxon>Burkholderiales</taxon>
        <taxon>Burkholderiaceae</taxon>
        <taxon>Paraburkholderia</taxon>
    </lineage>
</organism>
<evidence type="ECO:0000313" key="2">
    <source>
        <dbReference type="Proteomes" id="UP000272778"/>
    </source>
</evidence>
<dbReference type="Proteomes" id="UP000272778">
    <property type="component" value="Unassembled WGS sequence"/>
</dbReference>
<proteinExistence type="predicted"/>
<dbReference type="EMBL" id="RQIS01000004">
    <property type="protein sequence ID" value="RQH07755.1"/>
    <property type="molecule type" value="Genomic_DNA"/>
</dbReference>